<dbReference type="AlphaFoldDB" id="A0A369AHD6"/>
<comment type="caution">
    <text evidence="2">The sequence shown here is derived from an EMBL/GenBank/DDBJ whole genome shotgun (WGS) entry which is preliminary data.</text>
</comment>
<evidence type="ECO:0000313" key="2">
    <source>
        <dbReference type="EMBL" id="RCX06854.1"/>
    </source>
</evidence>
<dbReference type="EMBL" id="QPJT01000072">
    <property type="protein sequence ID" value="RCX06854.1"/>
    <property type="molecule type" value="Genomic_DNA"/>
</dbReference>
<feature type="transmembrane region" description="Helical" evidence="1">
    <location>
        <begin position="21"/>
        <end position="40"/>
    </location>
</feature>
<name>A0A369AHD6_9FIRM</name>
<proteinExistence type="predicted"/>
<accession>A0A369AHD6</accession>
<evidence type="ECO:0000256" key="1">
    <source>
        <dbReference type="SAM" id="Phobius"/>
    </source>
</evidence>
<organism evidence="2 3">
    <name type="scientific">Anaerobacterium chartisolvens</name>
    <dbReference type="NCBI Taxonomy" id="1297424"/>
    <lineage>
        <taxon>Bacteria</taxon>
        <taxon>Bacillati</taxon>
        <taxon>Bacillota</taxon>
        <taxon>Clostridia</taxon>
        <taxon>Eubacteriales</taxon>
        <taxon>Oscillospiraceae</taxon>
        <taxon>Anaerobacterium</taxon>
    </lineage>
</organism>
<dbReference type="RefSeq" id="WP_114300511.1">
    <property type="nucleotide sequence ID" value="NZ_QPJT01000072.1"/>
</dbReference>
<keyword evidence="1" id="KW-0812">Transmembrane</keyword>
<evidence type="ECO:0000313" key="3">
    <source>
        <dbReference type="Proteomes" id="UP000253034"/>
    </source>
</evidence>
<dbReference type="Proteomes" id="UP000253034">
    <property type="component" value="Unassembled WGS sequence"/>
</dbReference>
<reference evidence="2 3" key="1">
    <citation type="submission" date="2018-07" db="EMBL/GenBank/DDBJ databases">
        <title>Genomic Encyclopedia of Type Strains, Phase IV (KMG-IV): sequencing the most valuable type-strain genomes for metagenomic binning, comparative biology and taxonomic classification.</title>
        <authorList>
            <person name="Goeker M."/>
        </authorList>
    </citation>
    <scope>NUCLEOTIDE SEQUENCE [LARGE SCALE GENOMIC DNA]</scope>
    <source>
        <strain evidence="2 3">DSM 27016</strain>
    </source>
</reference>
<sequence>MKMLNRIKIRNKVELLCFYGKYILLIGVPVLILIFKNVIFDSITPIIIKLFPQIVDSIISNAKSINDVSNILLGAFIPFAGTWAYNSSQTRGKNACYKKEIFYKGIHEDLLYLNKLPHDIVCRNTFRFWSKYKNSISIMCINKTLRKFVDNHYDKHCDLQELKKEFNLFCEKKIFEYIGQELENNGKYPLLHSVYDLIFDNDEKSIKREIELLLKCRNTKYENSDINKIYNDVFKTINQCQEYYNIKNNAILFKRNNADLINTIEYLIKFINKHYEASDNLA</sequence>
<gene>
    <name evidence="2" type="ORF">DFR58_1722</name>
</gene>
<keyword evidence="3" id="KW-1185">Reference proteome</keyword>
<keyword evidence="1" id="KW-0472">Membrane</keyword>
<keyword evidence="1" id="KW-1133">Transmembrane helix</keyword>
<protein>
    <submittedName>
        <fullName evidence="2">Uncharacterized protein</fullName>
    </submittedName>
</protein>